<keyword evidence="2" id="KW-1003">Cell membrane</keyword>
<organism evidence="8 9">
    <name type="scientific">Yinghuangia soli</name>
    <dbReference type="NCBI Taxonomy" id="2908204"/>
    <lineage>
        <taxon>Bacteria</taxon>
        <taxon>Bacillati</taxon>
        <taxon>Actinomycetota</taxon>
        <taxon>Actinomycetes</taxon>
        <taxon>Kitasatosporales</taxon>
        <taxon>Streptomycetaceae</taxon>
        <taxon>Yinghuangia</taxon>
    </lineage>
</organism>
<evidence type="ECO:0000256" key="1">
    <source>
        <dbReference type="ARBA" id="ARBA00004651"/>
    </source>
</evidence>
<dbReference type="Proteomes" id="UP001165378">
    <property type="component" value="Unassembled WGS sequence"/>
</dbReference>
<comment type="subcellular location">
    <subcellularLocation>
        <location evidence="1">Cell membrane</location>
        <topology evidence="1">Multi-pass membrane protein</topology>
    </subcellularLocation>
</comment>
<dbReference type="InterPro" id="IPR051679">
    <property type="entry name" value="DASS-Related_Transporters"/>
</dbReference>
<evidence type="ECO:0000256" key="2">
    <source>
        <dbReference type="ARBA" id="ARBA00022475"/>
    </source>
</evidence>
<evidence type="ECO:0000256" key="5">
    <source>
        <dbReference type="ARBA" id="ARBA00023136"/>
    </source>
</evidence>
<evidence type="ECO:0000256" key="7">
    <source>
        <dbReference type="SAM" id="Phobius"/>
    </source>
</evidence>
<feature type="transmembrane region" description="Helical" evidence="7">
    <location>
        <begin position="408"/>
        <end position="430"/>
    </location>
</feature>
<feature type="transmembrane region" description="Helical" evidence="7">
    <location>
        <begin position="313"/>
        <end position="330"/>
    </location>
</feature>
<dbReference type="GO" id="GO:0005886">
    <property type="term" value="C:plasma membrane"/>
    <property type="evidence" value="ECO:0007669"/>
    <property type="project" value="UniProtKB-SubCell"/>
</dbReference>
<keyword evidence="4 7" id="KW-1133">Transmembrane helix</keyword>
<proteinExistence type="predicted"/>
<accession>A0AA41Q8U3</accession>
<feature type="region of interest" description="Disordered" evidence="6">
    <location>
        <begin position="1"/>
        <end position="43"/>
    </location>
</feature>
<gene>
    <name evidence="8" type="ORF">LZ495_34590</name>
</gene>
<sequence>MGVDSTKTAGVQAPETAEWQADPATAGTPGAPEAGGGKGTGKQKRKFEFPSAFTVLAALTGIVWILTFIIPSGKYQLDENGSSIPGTYEAVTNDASFMDRVKDLFLAPINGLYGLVTDGGHITPGGNGELFGAASVFLFILAIGAFITVTMRTGALDIGIARVAHRLRNRSSLMIAVLMVIFSLGGTTYGMAEETIGFYALLIALTLKLGYDRMVGAAIIIVGSGIGVMASTVNPFATGVASDAAGISVGDGIVLRLIMWVVLTAIGIAYVIRYAKRVKADPKRSISGFLPEDEAIRAAANDEVPEMSRRHKLIMWVFGATFLVMIYSVIPWSEIGVPIPTWGWYFPELAALFLVGSIVVGLIGKMKEKELVDSIMAGCADFISVALVIVLARGITVIMQNGMITDTILNSLEGLVTGTSSGVFAVMMYAVNVPLSILVPSTSGLAALGMPIFAPLADFAGVDRSLVVTAYTAACGWVNLVTPTSAVIMGGVVALGKIRYDRYVKFMLPLMGILFVASLGMVVLGAMLL</sequence>
<evidence type="ECO:0000256" key="6">
    <source>
        <dbReference type="SAM" id="MobiDB-lite"/>
    </source>
</evidence>
<dbReference type="PANTHER" id="PTHR43652:SF6">
    <property type="entry name" value="ARGININE REPRESSOR"/>
    <property type="match status" value="1"/>
</dbReference>
<evidence type="ECO:0000313" key="8">
    <source>
        <dbReference type="EMBL" id="MCF2532317.1"/>
    </source>
</evidence>
<feature type="compositionally biased region" description="Low complexity" evidence="6">
    <location>
        <begin position="23"/>
        <end position="32"/>
    </location>
</feature>
<feature type="transmembrane region" description="Helical" evidence="7">
    <location>
        <begin position="257"/>
        <end position="275"/>
    </location>
</feature>
<dbReference type="PANTHER" id="PTHR43652">
    <property type="entry name" value="BASIC AMINO ACID ANTIPORTER YFCC-RELATED"/>
    <property type="match status" value="1"/>
</dbReference>
<dbReference type="InterPro" id="IPR018385">
    <property type="entry name" value="C4_dicarb_anaerob_car-like"/>
</dbReference>
<dbReference type="AlphaFoldDB" id="A0AA41Q8U3"/>
<feature type="transmembrane region" description="Helical" evidence="7">
    <location>
        <begin position="477"/>
        <end position="496"/>
    </location>
</feature>
<keyword evidence="3 7" id="KW-0812">Transmembrane</keyword>
<feature type="transmembrane region" description="Helical" evidence="7">
    <location>
        <begin position="218"/>
        <end position="237"/>
    </location>
</feature>
<reference evidence="8" key="1">
    <citation type="submission" date="2022-01" db="EMBL/GenBank/DDBJ databases">
        <title>Genome-Based Taxonomic Classification of the Phylum Actinobacteria.</title>
        <authorList>
            <person name="Gao Y."/>
        </authorList>
    </citation>
    <scope>NUCLEOTIDE SEQUENCE</scope>
    <source>
        <strain evidence="8">KLBMP 8922</strain>
    </source>
</reference>
<feature type="transmembrane region" description="Helical" evidence="7">
    <location>
        <begin position="437"/>
        <end position="457"/>
    </location>
</feature>
<feature type="transmembrane region" description="Helical" evidence="7">
    <location>
        <begin position="196"/>
        <end position="211"/>
    </location>
</feature>
<dbReference type="Pfam" id="PF03606">
    <property type="entry name" value="DcuC"/>
    <property type="match status" value="1"/>
</dbReference>
<keyword evidence="9" id="KW-1185">Reference proteome</keyword>
<evidence type="ECO:0000256" key="4">
    <source>
        <dbReference type="ARBA" id="ARBA00022989"/>
    </source>
</evidence>
<feature type="transmembrane region" description="Helical" evidence="7">
    <location>
        <begin position="508"/>
        <end position="528"/>
    </location>
</feature>
<feature type="transmembrane region" description="Helical" evidence="7">
    <location>
        <begin position="130"/>
        <end position="151"/>
    </location>
</feature>
<name>A0AA41Q8U3_9ACTN</name>
<protein>
    <submittedName>
        <fullName evidence="8">YfcC family protein</fullName>
    </submittedName>
</protein>
<feature type="transmembrane region" description="Helical" evidence="7">
    <location>
        <begin position="172"/>
        <end position="190"/>
    </location>
</feature>
<feature type="transmembrane region" description="Helical" evidence="7">
    <location>
        <begin position="52"/>
        <end position="70"/>
    </location>
</feature>
<comment type="caution">
    <text evidence="8">The sequence shown here is derived from an EMBL/GenBank/DDBJ whole genome shotgun (WGS) entry which is preliminary data.</text>
</comment>
<evidence type="ECO:0000313" key="9">
    <source>
        <dbReference type="Proteomes" id="UP001165378"/>
    </source>
</evidence>
<evidence type="ECO:0000256" key="3">
    <source>
        <dbReference type="ARBA" id="ARBA00022692"/>
    </source>
</evidence>
<dbReference type="RefSeq" id="WP_235057090.1">
    <property type="nucleotide sequence ID" value="NZ_JAKFHA010000032.1"/>
</dbReference>
<feature type="transmembrane region" description="Helical" evidence="7">
    <location>
        <begin position="342"/>
        <end position="363"/>
    </location>
</feature>
<dbReference type="EMBL" id="JAKFHA010000032">
    <property type="protein sequence ID" value="MCF2532317.1"/>
    <property type="molecule type" value="Genomic_DNA"/>
</dbReference>
<feature type="transmembrane region" description="Helical" evidence="7">
    <location>
        <begin position="375"/>
        <end position="396"/>
    </location>
</feature>
<keyword evidence="5 7" id="KW-0472">Membrane</keyword>